<keyword evidence="8 19" id="KW-0028">Amino-acid biosynthesis</keyword>
<dbReference type="PROSITE" id="PS00611">
    <property type="entry name" value="HISOL_DEHYDROGENASE"/>
    <property type="match status" value="1"/>
</dbReference>
<dbReference type="GO" id="GO:0046872">
    <property type="term" value="F:metal ion binding"/>
    <property type="evidence" value="ECO:0007669"/>
    <property type="project" value="UniProtKB-KW"/>
</dbReference>
<evidence type="ECO:0000256" key="20">
    <source>
        <dbReference type="SAM" id="MobiDB-lite"/>
    </source>
</evidence>
<dbReference type="NCBIfam" id="TIGR03188">
    <property type="entry name" value="histidine_hisI"/>
    <property type="match status" value="1"/>
</dbReference>
<evidence type="ECO:0000256" key="8">
    <source>
        <dbReference type="ARBA" id="ARBA00022605"/>
    </source>
</evidence>
<dbReference type="GO" id="GO:0004399">
    <property type="term" value="F:histidinol dehydrogenase activity"/>
    <property type="evidence" value="ECO:0007669"/>
    <property type="project" value="UniProtKB-UniRule"/>
</dbReference>
<dbReference type="EC" id="1.1.1.23" evidence="19"/>
<dbReference type="PIRSF" id="PIRSF001257">
    <property type="entry name" value="His_trifunctional"/>
    <property type="match status" value="1"/>
</dbReference>
<dbReference type="PANTHER" id="PTHR21256">
    <property type="entry name" value="HISTIDINOL DEHYDROGENASE HDH"/>
    <property type="match status" value="1"/>
</dbReference>
<keyword evidence="17" id="KW-0511">Multifunctional enzyme</keyword>
<dbReference type="SUPFAM" id="SSF101386">
    <property type="entry name" value="all-alpha NTP pyrophosphatases"/>
    <property type="match status" value="1"/>
</dbReference>
<dbReference type="GO" id="GO:0004635">
    <property type="term" value="F:phosphoribosyl-AMP cyclohydrolase activity"/>
    <property type="evidence" value="ECO:0007669"/>
    <property type="project" value="UniProtKB-UniRule"/>
</dbReference>
<reference evidence="22 23" key="1">
    <citation type="submission" date="2019-02" db="EMBL/GenBank/DDBJ databases">
        <title>Genome sequencing of the rare red list fungi Bondarzewia mesenterica.</title>
        <authorList>
            <person name="Buettner E."/>
            <person name="Kellner H."/>
        </authorList>
    </citation>
    <scope>NUCLEOTIDE SEQUENCE [LARGE SCALE GENOMIC DNA]</scope>
    <source>
        <strain evidence="22 23">DSM 108281</strain>
    </source>
</reference>
<comment type="cofactor">
    <cofactor evidence="3">
        <name>Zn(2+)</name>
        <dbReference type="ChEBI" id="CHEBI:29105"/>
    </cofactor>
</comment>
<dbReference type="InterPro" id="IPR008179">
    <property type="entry name" value="HisE"/>
</dbReference>
<evidence type="ECO:0000256" key="17">
    <source>
        <dbReference type="ARBA" id="ARBA00023268"/>
    </source>
</evidence>
<evidence type="ECO:0000256" key="3">
    <source>
        <dbReference type="ARBA" id="ARBA00001947"/>
    </source>
</evidence>
<organism evidence="22 23">
    <name type="scientific">Bondarzewia mesenterica</name>
    <dbReference type="NCBI Taxonomy" id="1095465"/>
    <lineage>
        <taxon>Eukaryota</taxon>
        <taxon>Fungi</taxon>
        <taxon>Dikarya</taxon>
        <taxon>Basidiomycota</taxon>
        <taxon>Agaricomycotina</taxon>
        <taxon>Agaricomycetes</taxon>
        <taxon>Russulales</taxon>
        <taxon>Bondarzewiaceae</taxon>
        <taxon>Bondarzewia</taxon>
    </lineage>
</organism>
<dbReference type="AlphaFoldDB" id="A0A4S4LT61"/>
<sequence>MSAFLPLLENPDDELEAVLSRIGPIILPVLPSLIDAASNQTYLDRYILVDHDTSIDLNGIISCLDRGAEKIIVPLAWAPELIGVIPSDRLLLLLDVANASAVSDKVRSGVSGVLLKSSTLELDLISSISRFFAGSSIFVLPAAYGPLSPSTIRGLLDVGATLVLPSSQLTLSTSSSTQLNVAEAFLAPVISDRPDGLFPTVVSSYLQGGRSLGLVYSSSESIKESIITGKGVYHSRKHGLWRKGETSGATQDVVRIRLDCDSDCLEFSVIQHGIGFCHLNRASCFGQIQGLSALESTLRSRLESAPEGSYTRRLFSDPQLLRAKVMEEADELCRAETKEEVAFEAADLLYFALARCVAAGVGIVDIEKSLDAKARKVTRRPGNSKPQWTAKTQPPPPPTQPAAPIKEFPGPDAPIRMRTYDLSTVTASERAQLLRRPVLKFDEMIAKVKPIVDSVRTRGDAALLELTAKFDKAQLTSTVVFPPFPPESMQIDASVRASIDTAYANIRMFHEAQARDASLVVETMPGVVCSRFARPIARVGLYVPGGTAILPSTALMLGIPAQVAGCKEVVLATPPSRRWQHLSRGHAVAALAYGTETVPKVDKIFGPGNQWVTAAKMLVQNDTDALVSIDMPAGPSEVLVIADHTCNPAFVAADLLSQAEHGVDSQVVLVGVNLSSAALAAVEREVDTQAHALERVAIVRQSIAKSIIVQAASVEDAFDFSNDYAPEHLILHLEDASAKVALVENAGSVFVGPFSPESCGDYASGTNHTLPTNGYARQFSGVNTLSFQKHITSQELTSAGLQKLGPVVATLADCEGLQAHANAVRIRLRAAAA</sequence>
<feature type="domain" description="Phosphoribosyl-AMP cyclohydrolase" evidence="21">
    <location>
        <begin position="214"/>
        <end position="285"/>
    </location>
</feature>
<comment type="pathway">
    <text evidence="6">Amino-acid biosynthesis; L-histidine biosynthesis; L-histidine from 5-phospho-alpha-D-ribose 1-diphosphate: step 2/9.</text>
</comment>
<dbReference type="GO" id="GO:0051287">
    <property type="term" value="F:NAD binding"/>
    <property type="evidence" value="ECO:0007669"/>
    <property type="project" value="UniProtKB-UniRule"/>
</dbReference>
<keyword evidence="13 19" id="KW-0067">ATP-binding</keyword>
<dbReference type="InterPro" id="IPR016161">
    <property type="entry name" value="Ald_DH/histidinol_DH"/>
</dbReference>
<evidence type="ECO:0000256" key="9">
    <source>
        <dbReference type="ARBA" id="ARBA00022723"/>
    </source>
</evidence>
<keyword evidence="12" id="KW-0862">Zinc</keyword>
<evidence type="ECO:0000256" key="4">
    <source>
        <dbReference type="ARBA" id="ARBA00004940"/>
    </source>
</evidence>
<evidence type="ECO:0000259" key="21">
    <source>
        <dbReference type="Pfam" id="PF01502"/>
    </source>
</evidence>
<dbReference type="Gene3D" id="3.40.50.1980">
    <property type="entry name" value="Nitrogenase molybdenum iron protein domain"/>
    <property type="match status" value="2"/>
</dbReference>
<dbReference type="SUPFAM" id="SSF53720">
    <property type="entry name" value="ALDH-like"/>
    <property type="match status" value="1"/>
</dbReference>
<proteinExistence type="inferred from homology"/>
<keyword evidence="15 19" id="KW-0520">NAD</keyword>
<dbReference type="GO" id="GO:0000105">
    <property type="term" value="P:L-histidine biosynthetic process"/>
    <property type="evidence" value="ECO:0007669"/>
    <property type="project" value="UniProtKB-UniRule"/>
</dbReference>
<keyword evidence="9" id="KW-0479">Metal-binding</keyword>
<evidence type="ECO:0000256" key="10">
    <source>
        <dbReference type="ARBA" id="ARBA00022741"/>
    </source>
</evidence>
<dbReference type="Pfam" id="PF01502">
    <property type="entry name" value="PRA-CH"/>
    <property type="match status" value="1"/>
</dbReference>
<dbReference type="SUPFAM" id="SSF141734">
    <property type="entry name" value="HisI-like"/>
    <property type="match status" value="1"/>
</dbReference>
<dbReference type="PRINTS" id="PR00083">
    <property type="entry name" value="HOLDHDRGNASE"/>
</dbReference>
<dbReference type="EMBL" id="SGPL01000222">
    <property type="protein sequence ID" value="THH15217.1"/>
    <property type="molecule type" value="Genomic_DNA"/>
</dbReference>
<dbReference type="Pfam" id="PF00815">
    <property type="entry name" value="Histidinol_dh"/>
    <property type="match status" value="1"/>
</dbReference>
<dbReference type="UniPathway" id="UPA00031">
    <property type="reaction ID" value="UER00007"/>
</dbReference>
<dbReference type="GO" id="GO:0004636">
    <property type="term" value="F:phosphoribosyl-ATP diphosphatase activity"/>
    <property type="evidence" value="ECO:0007669"/>
    <property type="project" value="UniProtKB-UniRule"/>
</dbReference>
<dbReference type="PANTHER" id="PTHR21256:SF2">
    <property type="entry name" value="HISTIDINE BIOSYNTHESIS TRIFUNCTIONAL PROTEIN"/>
    <property type="match status" value="1"/>
</dbReference>
<accession>A0A4S4LT61</accession>
<evidence type="ECO:0000256" key="18">
    <source>
        <dbReference type="ARBA" id="ARBA00049489"/>
    </source>
</evidence>
<evidence type="ECO:0000256" key="5">
    <source>
        <dbReference type="ARBA" id="ARBA00005169"/>
    </source>
</evidence>
<dbReference type="GO" id="GO:0005524">
    <property type="term" value="F:ATP binding"/>
    <property type="evidence" value="ECO:0007669"/>
    <property type="project" value="UniProtKB-UniRule"/>
</dbReference>
<evidence type="ECO:0000256" key="13">
    <source>
        <dbReference type="ARBA" id="ARBA00022840"/>
    </source>
</evidence>
<evidence type="ECO:0000256" key="19">
    <source>
        <dbReference type="PIRNR" id="PIRNR001257"/>
    </source>
</evidence>
<evidence type="ECO:0000256" key="7">
    <source>
        <dbReference type="ARBA" id="ARBA00008260"/>
    </source>
</evidence>
<dbReference type="InterPro" id="IPR001692">
    <property type="entry name" value="Histidinol_DH_CS"/>
</dbReference>
<dbReference type="FunFam" id="1.20.5.1300:FF:000002">
    <property type="entry name" value="Histidinol dehydrogenase, chloroplastic"/>
    <property type="match status" value="1"/>
</dbReference>
<evidence type="ECO:0000256" key="1">
    <source>
        <dbReference type="ARBA" id="ARBA00000024"/>
    </source>
</evidence>
<dbReference type="CDD" id="cd06572">
    <property type="entry name" value="Histidinol_dh"/>
    <property type="match status" value="1"/>
</dbReference>
<keyword evidence="14 19" id="KW-0560">Oxidoreductase</keyword>
<keyword evidence="10 19" id="KW-0547">Nucleotide-binding</keyword>
<comment type="similarity">
    <text evidence="7 19">In the C-terminal section; belongs to the histidinol dehydrogenase family.</text>
</comment>
<evidence type="ECO:0000256" key="6">
    <source>
        <dbReference type="ARBA" id="ARBA00005204"/>
    </source>
</evidence>
<evidence type="ECO:0000256" key="15">
    <source>
        <dbReference type="ARBA" id="ARBA00023027"/>
    </source>
</evidence>
<name>A0A4S4LT61_9AGAM</name>
<dbReference type="Gene3D" id="1.10.287.1080">
    <property type="entry name" value="MazG-like"/>
    <property type="match status" value="1"/>
</dbReference>
<evidence type="ECO:0000256" key="12">
    <source>
        <dbReference type="ARBA" id="ARBA00022833"/>
    </source>
</evidence>
<evidence type="ECO:0000256" key="11">
    <source>
        <dbReference type="ARBA" id="ARBA00022801"/>
    </source>
</evidence>
<comment type="caution">
    <text evidence="22">The sequence shown here is derived from an EMBL/GenBank/DDBJ whole genome shotgun (WGS) entry which is preliminary data.</text>
</comment>
<dbReference type="InterPro" id="IPR016298">
    <property type="entry name" value="Histidine_synth_trifunct"/>
</dbReference>
<dbReference type="InterPro" id="IPR002496">
    <property type="entry name" value="PRib_AMP_CycHydrolase_dom"/>
</dbReference>
<protein>
    <recommendedName>
        <fullName evidence="19">Histidine biosynthesis trifunctional protein</fullName>
    </recommendedName>
    <domain>
        <recommendedName>
            <fullName evidence="19">Phosphoribosyl-AMP cyclohydrolase</fullName>
            <ecNumber evidence="19">3.5.4.19</ecNumber>
        </recommendedName>
    </domain>
    <domain>
        <recommendedName>
            <fullName evidence="19">Phosphoribosyl-ATP pyrophosphohydrolase</fullName>
            <ecNumber evidence="19">3.6.1.31</ecNumber>
        </recommendedName>
    </domain>
    <domain>
        <recommendedName>
            <fullName evidence="19">Histidinol dehydrogenase</fullName>
            <shortName evidence="19">HDH</shortName>
            <ecNumber evidence="19">1.1.1.23</ecNumber>
        </recommendedName>
    </domain>
</protein>
<dbReference type="InterPro" id="IPR021130">
    <property type="entry name" value="PRib-ATP_PPHydrolase-like"/>
</dbReference>
<dbReference type="OrthoDB" id="1703565at2759"/>
<comment type="catalytic activity">
    <reaction evidence="2 19">
        <text>1-(5-phospho-beta-D-ribosyl)-ATP + H2O = 1-(5-phospho-beta-D-ribosyl)-5'-AMP + diphosphate + H(+)</text>
        <dbReference type="Rhea" id="RHEA:22828"/>
        <dbReference type="ChEBI" id="CHEBI:15377"/>
        <dbReference type="ChEBI" id="CHEBI:15378"/>
        <dbReference type="ChEBI" id="CHEBI:33019"/>
        <dbReference type="ChEBI" id="CHEBI:59457"/>
        <dbReference type="ChEBI" id="CHEBI:73183"/>
        <dbReference type="EC" id="3.6.1.31"/>
    </reaction>
</comment>
<dbReference type="InterPro" id="IPR012131">
    <property type="entry name" value="Hstdl_DH"/>
</dbReference>
<dbReference type="EC" id="3.5.4.19" evidence="19"/>
<keyword evidence="11 19" id="KW-0378">Hydrolase</keyword>
<evidence type="ECO:0000256" key="14">
    <source>
        <dbReference type="ARBA" id="ARBA00023002"/>
    </source>
</evidence>
<feature type="region of interest" description="Disordered" evidence="20">
    <location>
        <begin position="374"/>
        <end position="411"/>
    </location>
</feature>
<dbReference type="FunFam" id="3.10.20.810:FF:000002">
    <property type="entry name" value="Histidine biosynthesis trifunctional protein"/>
    <property type="match status" value="1"/>
</dbReference>
<dbReference type="Proteomes" id="UP000310158">
    <property type="component" value="Unassembled WGS sequence"/>
</dbReference>
<dbReference type="InterPro" id="IPR038019">
    <property type="entry name" value="PRib_AMP_CycHydrolase_sf"/>
</dbReference>
<comment type="pathway">
    <text evidence="5">Amino-acid biosynthesis; L-histidine biosynthesis; L-histidine from 5-phospho-alpha-D-ribose 1-diphosphate: step 3/9.</text>
</comment>
<comment type="catalytic activity">
    <reaction evidence="18 19">
        <text>L-histidinol + 2 NAD(+) + H2O = L-histidine + 2 NADH + 3 H(+)</text>
        <dbReference type="Rhea" id="RHEA:20641"/>
        <dbReference type="ChEBI" id="CHEBI:15377"/>
        <dbReference type="ChEBI" id="CHEBI:15378"/>
        <dbReference type="ChEBI" id="CHEBI:57540"/>
        <dbReference type="ChEBI" id="CHEBI:57595"/>
        <dbReference type="ChEBI" id="CHEBI:57699"/>
        <dbReference type="ChEBI" id="CHEBI:57945"/>
        <dbReference type="EC" id="1.1.1.23"/>
    </reaction>
</comment>
<dbReference type="FunFam" id="3.40.50.1980:FF:000001">
    <property type="entry name" value="Histidinol dehydrogenase"/>
    <property type="match status" value="1"/>
</dbReference>
<dbReference type="GO" id="GO:0005829">
    <property type="term" value="C:cytosol"/>
    <property type="evidence" value="ECO:0007669"/>
    <property type="project" value="TreeGrafter"/>
</dbReference>
<dbReference type="Gene3D" id="3.10.20.810">
    <property type="entry name" value="Phosphoribosyl-AMP cyclohydrolase"/>
    <property type="match status" value="1"/>
</dbReference>
<dbReference type="CDD" id="cd11546">
    <property type="entry name" value="NTP-PPase_His4"/>
    <property type="match status" value="1"/>
</dbReference>
<keyword evidence="16 19" id="KW-0368">Histidine biosynthesis</keyword>
<keyword evidence="23" id="KW-1185">Reference proteome</keyword>
<dbReference type="FunFam" id="1.10.287.1080:FF:000002">
    <property type="entry name" value="Histidine biosynthesis bifunctional protein HisIE"/>
    <property type="match status" value="1"/>
</dbReference>
<evidence type="ECO:0000313" key="23">
    <source>
        <dbReference type="Proteomes" id="UP000310158"/>
    </source>
</evidence>
<dbReference type="NCBIfam" id="TIGR00069">
    <property type="entry name" value="hisD"/>
    <property type="match status" value="1"/>
</dbReference>
<gene>
    <name evidence="22" type="ORF">EW146_g5235</name>
</gene>
<dbReference type="EC" id="3.6.1.31" evidence="19"/>
<evidence type="ECO:0000256" key="16">
    <source>
        <dbReference type="ARBA" id="ARBA00023102"/>
    </source>
</evidence>
<evidence type="ECO:0000256" key="2">
    <source>
        <dbReference type="ARBA" id="ARBA00001460"/>
    </source>
</evidence>
<comment type="catalytic activity">
    <reaction evidence="1 19">
        <text>1-(5-phospho-beta-D-ribosyl)-5'-AMP + H2O = 1-(5-phospho-beta-D-ribosyl)-5-[(5-phospho-beta-D-ribosylamino)methylideneamino]imidazole-4-carboxamide</text>
        <dbReference type="Rhea" id="RHEA:20049"/>
        <dbReference type="ChEBI" id="CHEBI:15377"/>
        <dbReference type="ChEBI" id="CHEBI:58435"/>
        <dbReference type="ChEBI" id="CHEBI:59457"/>
        <dbReference type="EC" id="3.5.4.19"/>
    </reaction>
</comment>
<dbReference type="Pfam" id="PF01503">
    <property type="entry name" value="PRA-PH"/>
    <property type="match status" value="1"/>
</dbReference>
<comment type="pathway">
    <text evidence="4">Amino-acid biosynthesis; L-histidine biosynthesis; L-histidine from 5-phospho-alpha-D-ribose 1-diphosphate: step 9/9.</text>
</comment>
<evidence type="ECO:0000313" key="22">
    <source>
        <dbReference type="EMBL" id="THH15217.1"/>
    </source>
</evidence>
<dbReference type="Gene3D" id="1.20.5.1300">
    <property type="match status" value="1"/>
</dbReference>